<dbReference type="PANTHER" id="PTHR43096:SF52">
    <property type="entry name" value="DNAJ HOMOLOG 1, MITOCHONDRIAL-RELATED"/>
    <property type="match status" value="1"/>
</dbReference>
<keyword evidence="1" id="KW-0479">Metal-binding</keyword>
<dbReference type="AlphaFoldDB" id="A0A1J5PRZ8"/>
<evidence type="ECO:0000256" key="1">
    <source>
        <dbReference type="ARBA" id="ARBA00022723"/>
    </source>
</evidence>
<reference evidence="7" key="1">
    <citation type="submission" date="2016-10" db="EMBL/GenBank/DDBJ databases">
        <title>Sequence of Gallionella enrichment culture.</title>
        <authorList>
            <person name="Poehlein A."/>
            <person name="Muehling M."/>
            <person name="Daniel R."/>
        </authorList>
    </citation>
    <scope>NUCLEOTIDE SEQUENCE</scope>
</reference>
<dbReference type="CDD" id="cd10747">
    <property type="entry name" value="DnaJ_C"/>
    <property type="match status" value="1"/>
</dbReference>
<name>A0A1J5PRZ8_9ZZZZ</name>
<dbReference type="GO" id="GO:0051082">
    <property type="term" value="F:unfolded protein binding"/>
    <property type="evidence" value="ECO:0007669"/>
    <property type="project" value="InterPro"/>
</dbReference>
<organism evidence="7">
    <name type="scientific">mine drainage metagenome</name>
    <dbReference type="NCBI Taxonomy" id="410659"/>
    <lineage>
        <taxon>unclassified sequences</taxon>
        <taxon>metagenomes</taxon>
        <taxon>ecological metagenomes</taxon>
    </lineage>
</organism>
<keyword evidence="4" id="KW-0862">Zinc</keyword>
<accession>A0A1J5PRZ8</accession>
<dbReference type="GO" id="GO:0008270">
    <property type="term" value="F:zinc ion binding"/>
    <property type="evidence" value="ECO:0007669"/>
    <property type="project" value="UniProtKB-KW"/>
</dbReference>
<dbReference type="InterPro" id="IPR008971">
    <property type="entry name" value="HSP40/DnaJ_pept-bd"/>
</dbReference>
<dbReference type="SUPFAM" id="SSF49493">
    <property type="entry name" value="HSP40/DnaJ peptide-binding domain"/>
    <property type="match status" value="2"/>
</dbReference>
<sequence>MAVPFLDAARGAKMPITLPDGAKLEVQIPPGASDGQTLRLRGKGAAGIGGAPAGDALITLTVRAHPTFRREGNDILTVLPIGIDEAVLGAKVEAPTIDGPVSLTIPKGASSGRVLRLRGRGVQPHGAKERGDQRIELRIVMPAKIDPELEAFMEEWRKTHAHDPRKGGRT</sequence>
<dbReference type="Pfam" id="PF01556">
    <property type="entry name" value="DnaJ_C"/>
    <property type="match status" value="1"/>
</dbReference>
<evidence type="ECO:0000256" key="2">
    <source>
        <dbReference type="ARBA" id="ARBA00022737"/>
    </source>
</evidence>
<proteinExistence type="predicted"/>
<evidence type="ECO:0000313" key="7">
    <source>
        <dbReference type="EMBL" id="OIQ68059.1"/>
    </source>
</evidence>
<evidence type="ECO:0000256" key="3">
    <source>
        <dbReference type="ARBA" id="ARBA00022771"/>
    </source>
</evidence>
<gene>
    <name evidence="7" type="primary">dnaJ_23</name>
    <name evidence="7" type="ORF">GALL_503520</name>
</gene>
<protein>
    <submittedName>
        <fullName evidence="7">Chaperone protein DnaJ</fullName>
    </submittedName>
</protein>
<dbReference type="GO" id="GO:0005737">
    <property type="term" value="C:cytoplasm"/>
    <property type="evidence" value="ECO:0007669"/>
    <property type="project" value="TreeGrafter"/>
</dbReference>
<comment type="caution">
    <text evidence="7">The sequence shown here is derived from an EMBL/GenBank/DDBJ whole genome shotgun (WGS) entry which is preliminary data.</text>
</comment>
<keyword evidence="5" id="KW-0143">Chaperone</keyword>
<dbReference type="EMBL" id="MLJW01005529">
    <property type="protein sequence ID" value="OIQ68059.1"/>
    <property type="molecule type" value="Genomic_DNA"/>
</dbReference>
<keyword evidence="2" id="KW-0677">Repeat</keyword>
<dbReference type="PANTHER" id="PTHR43096">
    <property type="entry name" value="DNAJ HOMOLOG 1, MITOCHONDRIAL-RELATED"/>
    <property type="match status" value="1"/>
</dbReference>
<feature type="domain" description="Chaperone DnaJ C-terminal" evidence="6">
    <location>
        <begin position="2"/>
        <end position="142"/>
    </location>
</feature>
<dbReference type="FunFam" id="2.60.260.20:FF:000005">
    <property type="entry name" value="Chaperone protein dnaJ 1, mitochondrial"/>
    <property type="match status" value="1"/>
</dbReference>
<keyword evidence="3" id="KW-0863">Zinc-finger</keyword>
<evidence type="ECO:0000259" key="6">
    <source>
        <dbReference type="Pfam" id="PF01556"/>
    </source>
</evidence>
<evidence type="ECO:0000256" key="5">
    <source>
        <dbReference type="ARBA" id="ARBA00023186"/>
    </source>
</evidence>
<dbReference type="InterPro" id="IPR002939">
    <property type="entry name" value="DnaJ_C"/>
</dbReference>
<dbReference type="Gene3D" id="2.60.260.20">
    <property type="entry name" value="Urease metallochaperone UreE, N-terminal domain"/>
    <property type="match status" value="2"/>
</dbReference>
<evidence type="ECO:0000256" key="4">
    <source>
        <dbReference type="ARBA" id="ARBA00022833"/>
    </source>
</evidence>
<dbReference type="GO" id="GO:0042026">
    <property type="term" value="P:protein refolding"/>
    <property type="evidence" value="ECO:0007669"/>
    <property type="project" value="TreeGrafter"/>
</dbReference>